<keyword evidence="6" id="KW-0378">Hydrolase</keyword>
<evidence type="ECO:0000256" key="3">
    <source>
        <dbReference type="ARBA" id="ARBA00022741"/>
    </source>
</evidence>
<name>A0A1Y1WHX4_9FUNG</name>
<dbReference type="GO" id="GO:0016887">
    <property type="term" value="F:ATP hydrolysis activity"/>
    <property type="evidence" value="ECO:0007669"/>
    <property type="project" value="InterPro"/>
</dbReference>
<proteinExistence type="inferred from homology"/>
<comment type="caution">
    <text evidence="6">The sequence shown here is derived from an EMBL/GenBank/DDBJ whole genome shotgun (WGS) entry which is preliminary data.</text>
</comment>
<keyword evidence="3" id="KW-0547">Nucleotide-binding</keyword>
<evidence type="ECO:0000313" key="7">
    <source>
        <dbReference type="Proteomes" id="UP000193922"/>
    </source>
</evidence>
<organism evidence="6 7">
    <name type="scientific">Linderina pennispora</name>
    <dbReference type="NCBI Taxonomy" id="61395"/>
    <lineage>
        <taxon>Eukaryota</taxon>
        <taxon>Fungi</taxon>
        <taxon>Fungi incertae sedis</taxon>
        <taxon>Zoopagomycota</taxon>
        <taxon>Kickxellomycotina</taxon>
        <taxon>Kickxellomycetes</taxon>
        <taxon>Kickxellales</taxon>
        <taxon>Kickxellaceae</taxon>
        <taxon>Linderina</taxon>
    </lineage>
</organism>
<comment type="similarity">
    <text evidence="2">Belongs to the ABC transporter superfamily. ABCC family. Conjugate transporter (TC 3.A.1.208) subfamily.</text>
</comment>
<dbReference type="GeneID" id="63801124"/>
<comment type="subcellular location">
    <subcellularLocation>
        <location evidence="1">Membrane</location>
        <topology evidence="1">Multi-pass membrane protein</topology>
    </subcellularLocation>
</comment>
<feature type="domain" description="ABC transporter" evidence="5">
    <location>
        <begin position="1"/>
        <end position="119"/>
    </location>
</feature>
<keyword evidence="7" id="KW-1185">Reference proteome</keyword>
<dbReference type="PANTHER" id="PTHR24223">
    <property type="entry name" value="ATP-BINDING CASSETTE SUB-FAMILY C"/>
    <property type="match status" value="1"/>
</dbReference>
<keyword evidence="4" id="KW-0067">ATP-binding</keyword>
<evidence type="ECO:0000313" key="6">
    <source>
        <dbReference type="EMBL" id="ORX73129.1"/>
    </source>
</evidence>
<dbReference type="OrthoDB" id="6500128at2759"/>
<dbReference type="InterPro" id="IPR050173">
    <property type="entry name" value="ABC_transporter_C-like"/>
</dbReference>
<dbReference type="AlphaFoldDB" id="A0A1Y1WHX4"/>
<dbReference type="InterPro" id="IPR027417">
    <property type="entry name" value="P-loop_NTPase"/>
</dbReference>
<dbReference type="SUPFAM" id="SSF52540">
    <property type="entry name" value="P-loop containing nucleoside triphosphate hydrolases"/>
    <property type="match status" value="1"/>
</dbReference>
<protein>
    <submittedName>
        <fullName evidence="6">p-loop containing nucleoside triphosphate hydrolase protein</fullName>
    </submittedName>
</protein>
<dbReference type="GO" id="GO:0016020">
    <property type="term" value="C:membrane"/>
    <property type="evidence" value="ECO:0007669"/>
    <property type="project" value="UniProtKB-SubCell"/>
</dbReference>
<dbReference type="PANTHER" id="PTHR24223:SF456">
    <property type="entry name" value="MULTIDRUG RESISTANCE-ASSOCIATED PROTEIN LETHAL(2)03659"/>
    <property type="match status" value="1"/>
</dbReference>
<evidence type="ECO:0000256" key="4">
    <source>
        <dbReference type="ARBA" id="ARBA00022840"/>
    </source>
</evidence>
<dbReference type="InterPro" id="IPR003439">
    <property type="entry name" value="ABC_transporter-like_ATP-bd"/>
</dbReference>
<evidence type="ECO:0000256" key="2">
    <source>
        <dbReference type="ARBA" id="ARBA00009726"/>
    </source>
</evidence>
<dbReference type="Gene3D" id="3.40.50.300">
    <property type="entry name" value="P-loop containing nucleotide triphosphate hydrolases"/>
    <property type="match status" value="1"/>
</dbReference>
<dbReference type="EMBL" id="MCFD01000002">
    <property type="protein sequence ID" value="ORX73129.1"/>
    <property type="molecule type" value="Genomic_DNA"/>
</dbReference>
<reference evidence="6 7" key="1">
    <citation type="submission" date="2016-07" db="EMBL/GenBank/DDBJ databases">
        <title>Pervasive Adenine N6-methylation of Active Genes in Fungi.</title>
        <authorList>
            <consortium name="DOE Joint Genome Institute"/>
            <person name="Mondo S.J."/>
            <person name="Dannebaum R.O."/>
            <person name="Kuo R.C."/>
            <person name="Labutti K."/>
            <person name="Haridas S."/>
            <person name="Kuo A."/>
            <person name="Salamov A."/>
            <person name="Ahrendt S.R."/>
            <person name="Lipzen A."/>
            <person name="Sullivan W."/>
            <person name="Andreopoulos W.B."/>
            <person name="Clum A."/>
            <person name="Lindquist E."/>
            <person name="Daum C."/>
            <person name="Ramamoorthy G.K."/>
            <person name="Gryganskyi A."/>
            <person name="Culley D."/>
            <person name="Magnuson J.K."/>
            <person name="James T.Y."/>
            <person name="O'Malley M.A."/>
            <person name="Stajich J.E."/>
            <person name="Spatafora J.W."/>
            <person name="Visel A."/>
            <person name="Grigoriev I.V."/>
        </authorList>
    </citation>
    <scope>NUCLEOTIDE SEQUENCE [LARGE SCALE GENOMIC DNA]</scope>
    <source>
        <strain evidence="6 7">ATCC 12442</strain>
    </source>
</reference>
<sequence length="148" mass="16194">MGSVGSGKTTLLLGMCGEVRLTAGTGFVAGRVAYVEQNPYFLDDTLRANILFGNNYEEELYRRVIDACALAEDISRWPDRDMTIISDDGGNISGGQKARVALARAIYTKADIYILDDPLSAVDPHIKRHLLDHVLLNTGILGDKLRVV</sequence>
<dbReference type="Proteomes" id="UP000193922">
    <property type="component" value="Unassembled WGS sequence"/>
</dbReference>
<feature type="non-terminal residue" evidence="6">
    <location>
        <position position="148"/>
    </location>
</feature>
<dbReference type="RefSeq" id="XP_040746469.1">
    <property type="nucleotide sequence ID" value="XM_040884476.1"/>
</dbReference>
<evidence type="ECO:0000256" key="1">
    <source>
        <dbReference type="ARBA" id="ARBA00004141"/>
    </source>
</evidence>
<dbReference type="GO" id="GO:0005524">
    <property type="term" value="F:ATP binding"/>
    <property type="evidence" value="ECO:0007669"/>
    <property type="project" value="UniProtKB-KW"/>
</dbReference>
<dbReference type="GO" id="GO:0042626">
    <property type="term" value="F:ATPase-coupled transmembrane transporter activity"/>
    <property type="evidence" value="ECO:0007669"/>
    <property type="project" value="TreeGrafter"/>
</dbReference>
<gene>
    <name evidence="6" type="ORF">DL89DRAFT_220833</name>
</gene>
<evidence type="ECO:0000259" key="5">
    <source>
        <dbReference type="Pfam" id="PF00005"/>
    </source>
</evidence>
<accession>A0A1Y1WHX4</accession>
<dbReference type="Pfam" id="PF00005">
    <property type="entry name" value="ABC_tran"/>
    <property type="match status" value="1"/>
</dbReference>
<dbReference type="STRING" id="61395.A0A1Y1WHX4"/>